<feature type="compositionally biased region" description="Polar residues" evidence="3">
    <location>
        <begin position="854"/>
        <end position="868"/>
    </location>
</feature>
<evidence type="ECO:0000259" key="4">
    <source>
        <dbReference type="Pfam" id="PF23212"/>
    </source>
</evidence>
<feature type="coiled-coil region" evidence="2">
    <location>
        <begin position="68"/>
        <end position="113"/>
    </location>
</feature>
<dbReference type="PANTHER" id="PTHR34717">
    <property type="entry name" value="EG:BACR7A4.20 PROTEIN"/>
    <property type="match status" value="1"/>
</dbReference>
<feature type="region of interest" description="Disordered" evidence="3">
    <location>
        <begin position="654"/>
        <end position="681"/>
    </location>
</feature>
<proteinExistence type="inferred from homology"/>
<evidence type="ECO:0000256" key="1">
    <source>
        <dbReference type="ARBA" id="ARBA00006190"/>
    </source>
</evidence>
<dbReference type="Gene3D" id="6.10.140.1230">
    <property type="match status" value="1"/>
</dbReference>
<comment type="caution">
    <text evidence="5">The sequence shown here is derived from an EMBL/GenBank/DDBJ whole genome shotgun (WGS) entry which is preliminary data.</text>
</comment>
<evidence type="ECO:0000256" key="2">
    <source>
        <dbReference type="SAM" id="Coils"/>
    </source>
</evidence>
<feature type="compositionally biased region" description="Basic and acidic residues" evidence="3">
    <location>
        <begin position="809"/>
        <end position="821"/>
    </location>
</feature>
<keyword evidence="6" id="KW-1185">Reference proteome</keyword>
<dbReference type="Pfam" id="PF23212">
    <property type="entry name" value="DUF7064"/>
    <property type="match status" value="1"/>
</dbReference>
<feature type="domain" description="DUF7064" evidence="4">
    <location>
        <begin position="417"/>
        <end position="537"/>
    </location>
</feature>
<dbReference type="OrthoDB" id="5798273at2759"/>
<keyword evidence="2" id="KW-0175">Coiled coil</keyword>
<dbReference type="GO" id="GO:0007034">
    <property type="term" value="P:vacuolar transport"/>
    <property type="evidence" value="ECO:0007669"/>
    <property type="project" value="InterPro"/>
</dbReference>
<evidence type="ECO:0000256" key="3">
    <source>
        <dbReference type="SAM" id="MobiDB-lite"/>
    </source>
</evidence>
<dbReference type="Pfam" id="PF03357">
    <property type="entry name" value="Snf7"/>
    <property type="match status" value="1"/>
</dbReference>
<protein>
    <submittedName>
        <fullName evidence="5">Charged multivesicular body protein 2b</fullName>
    </submittedName>
</protein>
<comment type="similarity">
    <text evidence="1">Belongs to the SNF7 family.</text>
</comment>
<feature type="region of interest" description="Disordered" evidence="3">
    <location>
        <begin position="802"/>
        <end position="916"/>
    </location>
</feature>
<reference evidence="5 6" key="1">
    <citation type="submission" date="2019-05" db="EMBL/GenBank/DDBJ databases">
        <title>Another draft genome of Portunus trituberculatus and its Hox gene families provides insights of decapod evolution.</title>
        <authorList>
            <person name="Jeong J.-H."/>
            <person name="Song I."/>
            <person name="Kim S."/>
            <person name="Choi T."/>
            <person name="Kim D."/>
            <person name="Ryu S."/>
            <person name="Kim W."/>
        </authorList>
    </citation>
    <scope>NUCLEOTIDE SEQUENCE [LARGE SCALE GENOMIC DNA]</scope>
    <source>
        <tissue evidence="5">Muscle</tissue>
    </source>
</reference>
<feature type="region of interest" description="Disordered" evidence="3">
    <location>
        <begin position="727"/>
        <end position="771"/>
    </location>
</feature>
<feature type="region of interest" description="Disordered" evidence="3">
    <location>
        <begin position="23"/>
        <end position="61"/>
    </location>
</feature>
<evidence type="ECO:0000313" key="6">
    <source>
        <dbReference type="Proteomes" id="UP000324222"/>
    </source>
</evidence>
<feature type="compositionally biased region" description="Polar residues" evidence="3">
    <location>
        <begin position="903"/>
        <end position="915"/>
    </location>
</feature>
<dbReference type="EMBL" id="VSRR010000208">
    <property type="protein sequence ID" value="MPC12287.1"/>
    <property type="molecule type" value="Genomic_DNA"/>
</dbReference>
<dbReference type="AlphaFoldDB" id="A0A5B7CR55"/>
<organism evidence="5 6">
    <name type="scientific">Portunus trituberculatus</name>
    <name type="common">Swimming crab</name>
    <name type="synonym">Neptunus trituberculatus</name>
    <dbReference type="NCBI Taxonomy" id="210409"/>
    <lineage>
        <taxon>Eukaryota</taxon>
        <taxon>Metazoa</taxon>
        <taxon>Ecdysozoa</taxon>
        <taxon>Arthropoda</taxon>
        <taxon>Crustacea</taxon>
        <taxon>Multicrustacea</taxon>
        <taxon>Malacostraca</taxon>
        <taxon>Eumalacostraca</taxon>
        <taxon>Eucarida</taxon>
        <taxon>Decapoda</taxon>
        <taxon>Pleocyemata</taxon>
        <taxon>Brachyura</taxon>
        <taxon>Eubrachyura</taxon>
        <taxon>Portunoidea</taxon>
        <taxon>Portunidae</taxon>
        <taxon>Portuninae</taxon>
        <taxon>Portunus</taxon>
    </lineage>
</organism>
<dbReference type="InterPro" id="IPR005024">
    <property type="entry name" value="Snf7_fam"/>
</dbReference>
<accession>A0A5B7CR55</accession>
<feature type="compositionally biased region" description="Basic and acidic residues" evidence="3">
    <location>
        <begin position="738"/>
        <end position="770"/>
    </location>
</feature>
<dbReference type="InterPro" id="IPR055492">
    <property type="entry name" value="DUF7064"/>
</dbReference>
<sequence>MTLIQAPATPTLVSSPKIFLSCGKSDDRNSTAEGSESLSRSPYTTTLLNTPPQCSRNPIPKRRNPVMAKKVREQMKANERQLRRVGRDVERDRRELEREEKKLENDIKRMAKSPGNKEAVAVLAKQLVNIRKQKGRTYAANSRISSVAAQQKGMQANVKLAGAMGTATKTMVNMNKIMKPEDIAKNMRDFEQASAKLDMTDELMNDTLDDILNESGDEEESDAIVNQVLDEIGIEIGSKAIDAVYFNGANENGHYLVVATARRPKGVINGLLFIRVPGLGLLQLPKMPDTMLFGDGEQFAAEGLRITPVKPMSVWKIQYEGPMKMKDSPLSRLNVKLDIEWTSKQPYFDFDTDMSARALARSIAREPADVCIHVGRAHQSHYEQMGRMEGTVVVDGHPYILRLDSMRDHSYGHKREWKLMHRYGLHMFATQDGLQGNVGIICQPATCTQLEMGYISEGGQVTPISSVNLLLWQHGENGYPPSDYSFSFVAGGKEYVVEVYVVEAPEFYIGWEWETRVVERMVTYRINGRKGWGLAEWDYRHHGGRPRAYSFTDPVWTADLVKDAKEEKITVKSDDDPQCVVHYHGLVDEKTSRIILLSDRSYSKLIEYKNIREELGDEAYHDQCESIPFPSYDAKKHGYHRPCYMKFIKIKVQKEKNKQENNSESERVVQDENNSEKESKIKIENDLEYELKTPDVNHLSNEKAKDKINIENKIRFEYDNNLEYNSKHENENCSENENISRDEHHSKDNSPVNDDCHSDYESKRNGKNYEENYTIANDENVSETIDERCHTQNQSISKYENYSENQGKTQDENHSSLDETKAANCSENKNISYEEIHENYSGNENDKTKAGNDLENNYENNPKHNSGSESEDRHYPDGVHNSTLETFCETENKHESQTKAKNKNYSQRQGNTKLENYSVKHRYCEDRNGMRKRHRRTYISTEDK</sequence>
<dbReference type="PANTHER" id="PTHR34717:SF1">
    <property type="entry name" value="EG:BACR7A4.20 PROTEIN"/>
    <property type="match status" value="1"/>
</dbReference>
<name>A0A5B7CR55_PORTR</name>
<gene>
    <name evidence="5" type="primary">chmp2b</name>
    <name evidence="5" type="ORF">E2C01_004970</name>
</gene>
<feature type="compositionally biased region" description="Basic and acidic residues" evidence="3">
    <location>
        <begin position="832"/>
        <end position="852"/>
    </location>
</feature>
<feature type="compositionally biased region" description="Polar residues" evidence="3">
    <location>
        <begin position="31"/>
        <end position="56"/>
    </location>
</feature>
<evidence type="ECO:0000313" key="5">
    <source>
        <dbReference type="EMBL" id="MPC12287.1"/>
    </source>
</evidence>
<dbReference type="Proteomes" id="UP000324222">
    <property type="component" value="Unassembled WGS sequence"/>
</dbReference>